<dbReference type="NCBIfam" id="TIGR00667">
    <property type="entry name" value="aat"/>
    <property type="match status" value="1"/>
</dbReference>
<keyword evidence="4 15" id="KW-0012">Acyltransferase</keyword>
<protein>
    <recommendedName>
        <fullName evidence="11 15">Leucyl/phenylalanyl-tRNA--protein transferase</fullName>
        <ecNumber evidence="10 15">2.3.2.6</ecNumber>
    </recommendedName>
    <alternativeName>
        <fullName evidence="12 15">L/F-transferase</fullName>
    </alternativeName>
    <alternativeName>
        <fullName evidence="13 15">Leucyltransferase</fullName>
    </alternativeName>
    <alternativeName>
        <fullName evidence="14 15">Phenyalanyltransferase</fullName>
    </alternativeName>
</protein>
<sequence>MIPRLHPHDRSAFPDVRHALREPNGLLAFGGDLSPERLENAYRRGIFPWFSEGDPILWWSPDPRTVLFPQSLKVPRSLRKRLRKQPVRVTMDRDFGAVIRGCAAPRDAHGGTWILPEMVMAYETLHRHGIAHSVEVWQDGELVGGLYGVAVGAAFFGESMFSRATDASKIALAHLCERLTRWGFGLIDCQMRTEHLIRLGAVEIPRDELVHRLDRLCRQPAPETSGRHWDDGLEHLPLLDGNAETL</sequence>
<evidence type="ECO:0000256" key="7">
    <source>
        <dbReference type="ARBA" id="ARBA00051538"/>
    </source>
</evidence>
<evidence type="ECO:0000256" key="5">
    <source>
        <dbReference type="ARBA" id="ARBA00050607"/>
    </source>
</evidence>
<keyword evidence="3 15" id="KW-0808">Transferase</keyword>
<dbReference type="InterPro" id="IPR016181">
    <property type="entry name" value="Acyl_CoA_acyltransferase"/>
</dbReference>
<comment type="catalytic activity">
    <reaction evidence="5 15">
        <text>L-phenylalanyl-tRNA(Phe) + an N-terminal L-alpha-aminoacyl-[protein] = an N-terminal L-phenylalanyl-L-alpha-aminoacyl-[protein] + tRNA(Phe)</text>
        <dbReference type="Rhea" id="RHEA:43632"/>
        <dbReference type="Rhea" id="RHEA-COMP:9668"/>
        <dbReference type="Rhea" id="RHEA-COMP:9699"/>
        <dbReference type="Rhea" id="RHEA-COMP:10636"/>
        <dbReference type="Rhea" id="RHEA-COMP:10637"/>
        <dbReference type="ChEBI" id="CHEBI:78442"/>
        <dbReference type="ChEBI" id="CHEBI:78531"/>
        <dbReference type="ChEBI" id="CHEBI:78597"/>
        <dbReference type="ChEBI" id="CHEBI:83561"/>
        <dbReference type="EC" id="2.3.2.6"/>
    </reaction>
</comment>
<evidence type="ECO:0000313" key="17">
    <source>
        <dbReference type="Proteomes" id="UP000198816"/>
    </source>
</evidence>
<dbReference type="SUPFAM" id="SSF55729">
    <property type="entry name" value="Acyl-CoA N-acyltransferases (Nat)"/>
    <property type="match status" value="1"/>
</dbReference>
<dbReference type="RefSeq" id="WP_093030998.1">
    <property type="nucleotide sequence ID" value="NZ_FNNZ01000008.1"/>
</dbReference>
<dbReference type="AlphaFoldDB" id="A0A1H2W5J9"/>
<dbReference type="Proteomes" id="UP000198816">
    <property type="component" value="Unassembled WGS sequence"/>
</dbReference>
<comment type="function">
    <text evidence="8 15">Functions in the N-end rule pathway of protein degradation where it conjugates Leu, Phe and, less efficiently, Met from aminoacyl-tRNAs to the N-termini of proteins containing an N-terminal arginine or lysine.</text>
</comment>
<dbReference type="HAMAP" id="MF_00688">
    <property type="entry name" value="Leu_Phe_trans"/>
    <property type="match status" value="1"/>
</dbReference>
<dbReference type="STRING" id="1058.SAMN05421783_10852"/>
<reference evidence="17" key="1">
    <citation type="submission" date="2016-10" db="EMBL/GenBank/DDBJ databases">
        <authorList>
            <person name="Varghese N."/>
            <person name="Submissions S."/>
        </authorList>
    </citation>
    <scope>NUCLEOTIDE SEQUENCE [LARGE SCALE GENOMIC DNA]</scope>
    <source>
        <strain evidence="17">DSM 217</strain>
    </source>
</reference>
<dbReference type="FunFam" id="3.40.630.70:FF:000001">
    <property type="entry name" value="Leucyl/phenylalanyl-tRNA--protein transferase"/>
    <property type="match status" value="1"/>
</dbReference>
<dbReference type="PANTHER" id="PTHR30098">
    <property type="entry name" value="LEUCYL/PHENYLALANYL-TRNA--PROTEIN TRANSFERASE"/>
    <property type="match status" value="1"/>
</dbReference>
<evidence type="ECO:0000256" key="3">
    <source>
        <dbReference type="ARBA" id="ARBA00022679"/>
    </source>
</evidence>
<dbReference type="InterPro" id="IPR042221">
    <property type="entry name" value="Leu/Phe-tRNA_Trfase_N"/>
</dbReference>
<dbReference type="PANTHER" id="PTHR30098:SF2">
    <property type="entry name" value="LEUCYL_PHENYLALANYL-TRNA--PROTEIN TRANSFERASE"/>
    <property type="match status" value="1"/>
</dbReference>
<evidence type="ECO:0000256" key="15">
    <source>
        <dbReference type="HAMAP-Rule" id="MF_00688"/>
    </source>
</evidence>
<dbReference type="GO" id="GO:0005737">
    <property type="term" value="C:cytoplasm"/>
    <property type="evidence" value="ECO:0007669"/>
    <property type="project" value="UniProtKB-SubCell"/>
</dbReference>
<evidence type="ECO:0000256" key="14">
    <source>
        <dbReference type="ARBA" id="ARBA00083640"/>
    </source>
</evidence>
<evidence type="ECO:0000256" key="11">
    <source>
        <dbReference type="ARBA" id="ARBA00074372"/>
    </source>
</evidence>
<keyword evidence="17" id="KW-1185">Reference proteome</keyword>
<dbReference type="InterPro" id="IPR042203">
    <property type="entry name" value="Leu/Phe-tRNA_Trfase_C"/>
</dbReference>
<organism evidence="16 17">
    <name type="scientific">Thiocapsa roseopersicina</name>
    <dbReference type="NCBI Taxonomy" id="1058"/>
    <lineage>
        <taxon>Bacteria</taxon>
        <taxon>Pseudomonadati</taxon>
        <taxon>Pseudomonadota</taxon>
        <taxon>Gammaproteobacteria</taxon>
        <taxon>Chromatiales</taxon>
        <taxon>Chromatiaceae</taxon>
        <taxon>Thiocapsa</taxon>
    </lineage>
</organism>
<dbReference type="InterPro" id="IPR004616">
    <property type="entry name" value="Leu/Phe-tRNA_Trfase"/>
</dbReference>
<evidence type="ECO:0000256" key="1">
    <source>
        <dbReference type="ARBA" id="ARBA00004496"/>
    </source>
</evidence>
<evidence type="ECO:0000256" key="8">
    <source>
        <dbReference type="ARBA" id="ARBA00054043"/>
    </source>
</evidence>
<evidence type="ECO:0000256" key="4">
    <source>
        <dbReference type="ARBA" id="ARBA00023315"/>
    </source>
</evidence>
<evidence type="ECO:0000256" key="6">
    <source>
        <dbReference type="ARBA" id="ARBA00050652"/>
    </source>
</evidence>
<comment type="similarity">
    <text evidence="9 15">Belongs to the L/F-transferase family.</text>
</comment>
<evidence type="ECO:0000256" key="9">
    <source>
        <dbReference type="ARBA" id="ARBA00061535"/>
    </source>
</evidence>
<dbReference type="GO" id="GO:0030163">
    <property type="term" value="P:protein catabolic process"/>
    <property type="evidence" value="ECO:0007669"/>
    <property type="project" value="UniProtKB-UniRule"/>
</dbReference>
<dbReference type="Pfam" id="PF03588">
    <property type="entry name" value="Leu_Phe_trans"/>
    <property type="match status" value="1"/>
</dbReference>
<proteinExistence type="inferred from homology"/>
<dbReference type="Gene3D" id="3.40.630.70">
    <property type="entry name" value="Leucyl/phenylalanyl-tRNA-protein transferase, C-terminal domain"/>
    <property type="match status" value="1"/>
</dbReference>
<evidence type="ECO:0000256" key="12">
    <source>
        <dbReference type="ARBA" id="ARBA00077136"/>
    </source>
</evidence>
<accession>A0A1H2W5J9</accession>
<dbReference type="EC" id="2.3.2.6" evidence="10 15"/>
<name>A0A1H2W5J9_THIRO</name>
<evidence type="ECO:0000256" key="13">
    <source>
        <dbReference type="ARBA" id="ARBA00077165"/>
    </source>
</evidence>
<comment type="catalytic activity">
    <reaction evidence="7 15">
        <text>N-terminal L-lysyl-[protein] + L-leucyl-tRNA(Leu) = N-terminal L-leucyl-L-lysyl-[protein] + tRNA(Leu) + H(+)</text>
        <dbReference type="Rhea" id="RHEA:12340"/>
        <dbReference type="Rhea" id="RHEA-COMP:9613"/>
        <dbReference type="Rhea" id="RHEA-COMP:9622"/>
        <dbReference type="Rhea" id="RHEA-COMP:12670"/>
        <dbReference type="Rhea" id="RHEA-COMP:12671"/>
        <dbReference type="ChEBI" id="CHEBI:15378"/>
        <dbReference type="ChEBI" id="CHEBI:65249"/>
        <dbReference type="ChEBI" id="CHEBI:78442"/>
        <dbReference type="ChEBI" id="CHEBI:78494"/>
        <dbReference type="ChEBI" id="CHEBI:133043"/>
        <dbReference type="EC" id="2.3.2.6"/>
    </reaction>
</comment>
<dbReference type="FunFam" id="3.30.70.3550:FF:000001">
    <property type="entry name" value="Leucyl/phenylalanyl-tRNA--protein transferase"/>
    <property type="match status" value="1"/>
</dbReference>
<evidence type="ECO:0000313" key="16">
    <source>
        <dbReference type="EMBL" id="SDW75860.1"/>
    </source>
</evidence>
<comment type="subcellular location">
    <subcellularLocation>
        <location evidence="1 15">Cytoplasm</location>
    </subcellularLocation>
</comment>
<dbReference type="EMBL" id="FNNZ01000008">
    <property type="protein sequence ID" value="SDW75860.1"/>
    <property type="molecule type" value="Genomic_DNA"/>
</dbReference>
<evidence type="ECO:0000256" key="2">
    <source>
        <dbReference type="ARBA" id="ARBA00022490"/>
    </source>
</evidence>
<comment type="catalytic activity">
    <reaction evidence="6 15">
        <text>N-terminal L-arginyl-[protein] + L-leucyl-tRNA(Leu) = N-terminal L-leucyl-L-arginyl-[protein] + tRNA(Leu) + H(+)</text>
        <dbReference type="Rhea" id="RHEA:50416"/>
        <dbReference type="Rhea" id="RHEA-COMP:9613"/>
        <dbReference type="Rhea" id="RHEA-COMP:9622"/>
        <dbReference type="Rhea" id="RHEA-COMP:12672"/>
        <dbReference type="Rhea" id="RHEA-COMP:12673"/>
        <dbReference type="ChEBI" id="CHEBI:15378"/>
        <dbReference type="ChEBI" id="CHEBI:64719"/>
        <dbReference type="ChEBI" id="CHEBI:78442"/>
        <dbReference type="ChEBI" id="CHEBI:78494"/>
        <dbReference type="ChEBI" id="CHEBI:133044"/>
        <dbReference type="EC" id="2.3.2.6"/>
    </reaction>
</comment>
<gene>
    <name evidence="15" type="primary">aat</name>
    <name evidence="16" type="ORF">SAMN05421783_10852</name>
</gene>
<dbReference type="OrthoDB" id="9790282at2"/>
<keyword evidence="2 15" id="KW-0963">Cytoplasm</keyword>
<evidence type="ECO:0000256" key="10">
    <source>
        <dbReference type="ARBA" id="ARBA00066767"/>
    </source>
</evidence>
<dbReference type="GO" id="GO:0008914">
    <property type="term" value="F:leucyl-tRNA--protein transferase activity"/>
    <property type="evidence" value="ECO:0007669"/>
    <property type="project" value="UniProtKB-UniRule"/>
</dbReference>
<dbReference type="Gene3D" id="3.30.70.3550">
    <property type="entry name" value="Leucyl/phenylalanyl-tRNA-protein transferase, N-terminal domain"/>
    <property type="match status" value="1"/>
</dbReference>